<accession>A0A915CFF2</accession>
<dbReference type="AlphaFoldDB" id="A0A915CFF2"/>
<dbReference type="WBParaSite" id="PgR155_g001_t02">
    <property type="protein sequence ID" value="PgR155_g001_t02"/>
    <property type="gene ID" value="PgR155_g001"/>
</dbReference>
<organism evidence="1 2">
    <name type="scientific">Parascaris univalens</name>
    <name type="common">Nematode worm</name>
    <dbReference type="NCBI Taxonomy" id="6257"/>
    <lineage>
        <taxon>Eukaryota</taxon>
        <taxon>Metazoa</taxon>
        <taxon>Ecdysozoa</taxon>
        <taxon>Nematoda</taxon>
        <taxon>Chromadorea</taxon>
        <taxon>Rhabditida</taxon>
        <taxon>Spirurina</taxon>
        <taxon>Ascaridomorpha</taxon>
        <taxon>Ascaridoidea</taxon>
        <taxon>Ascarididae</taxon>
        <taxon>Parascaris</taxon>
    </lineage>
</organism>
<sequence>LEGRKDRKSFQTIFFRSWSHISCVPCVHHNIVNMIGVGSHKCK</sequence>
<reference evidence="2" key="1">
    <citation type="submission" date="2022-11" db="UniProtKB">
        <authorList>
            <consortium name="WormBaseParasite"/>
        </authorList>
    </citation>
    <scope>IDENTIFICATION</scope>
</reference>
<name>A0A915CFF2_PARUN</name>
<keyword evidence="1" id="KW-1185">Reference proteome</keyword>
<protein>
    <submittedName>
        <fullName evidence="2">Ovule protein</fullName>
    </submittedName>
</protein>
<evidence type="ECO:0000313" key="1">
    <source>
        <dbReference type="Proteomes" id="UP000887569"/>
    </source>
</evidence>
<proteinExistence type="predicted"/>
<evidence type="ECO:0000313" key="2">
    <source>
        <dbReference type="WBParaSite" id="PgR155_g001_t02"/>
    </source>
</evidence>
<dbReference type="Proteomes" id="UP000887569">
    <property type="component" value="Unplaced"/>
</dbReference>